<dbReference type="AlphaFoldDB" id="A0AAD9N562"/>
<gene>
    <name evidence="2" type="ORF">LSH36_190g00069</name>
</gene>
<proteinExistence type="predicted"/>
<dbReference type="Proteomes" id="UP001208570">
    <property type="component" value="Unassembled WGS sequence"/>
</dbReference>
<keyword evidence="3" id="KW-1185">Reference proteome</keyword>
<accession>A0AAD9N562</accession>
<dbReference type="Gene3D" id="2.60.120.260">
    <property type="entry name" value="Galactose-binding domain-like"/>
    <property type="match status" value="1"/>
</dbReference>
<evidence type="ECO:0000313" key="2">
    <source>
        <dbReference type="EMBL" id="KAK2157477.1"/>
    </source>
</evidence>
<evidence type="ECO:0000256" key="1">
    <source>
        <dbReference type="SAM" id="Phobius"/>
    </source>
</evidence>
<protein>
    <submittedName>
        <fullName evidence="2">Uncharacterized protein</fullName>
    </submittedName>
</protein>
<sequence>MCVGLQYWVQQYNMMFSVGVWLIIGNLCGMITGNVGLYKSANMTVEGLYKASYPATGALDGVSPGSQDRLQQFDLTVYNTSDNEILCGYHHDIINTYSTITCTRPVIGRYVHFKRKGGPEITETALCEVVIIGHKYIDCSHCPVGVTCNDVTGCTQCHGSYPPDCKQSNIYYLMIIISPKICLYDDILNILY</sequence>
<keyword evidence="1" id="KW-0812">Transmembrane</keyword>
<evidence type="ECO:0000313" key="3">
    <source>
        <dbReference type="Proteomes" id="UP001208570"/>
    </source>
</evidence>
<dbReference type="EMBL" id="JAODUP010000190">
    <property type="protein sequence ID" value="KAK2157477.1"/>
    <property type="molecule type" value="Genomic_DNA"/>
</dbReference>
<reference evidence="2" key="1">
    <citation type="journal article" date="2023" name="Mol. Biol. Evol.">
        <title>Third-Generation Sequencing Reveals the Adaptive Role of the Epigenome in Three Deep-Sea Polychaetes.</title>
        <authorList>
            <person name="Perez M."/>
            <person name="Aroh O."/>
            <person name="Sun Y."/>
            <person name="Lan Y."/>
            <person name="Juniper S.K."/>
            <person name="Young C.R."/>
            <person name="Angers B."/>
            <person name="Qian P.Y."/>
        </authorList>
    </citation>
    <scope>NUCLEOTIDE SEQUENCE</scope>
    <source>
        <strain evidence="2">P08H-3</strain>
    </source>
</reference>
<name>A0AAD9N562_9ANNE</name>
<comment type="caution">
    <text evidence="2">The sequence shown here is derived from an EMBL/GenBank/DDBJ whole genome shotgun (WGS) entry which is preliminary data.</text>
</comment>
<feature type="transmembrane region" description="Helical" evidence="1">
    <location>
        <begin position="12"/>
        <end position="33"/>
    </location>
</feature>
<organism evidence="2 3">
    <name type="scientific">Paralvinella palmiformis</name>
    <dbReference type="NCBI Taxonomy" id="53620"/>
    <lineage>
        <taxon>Eukaryota</taxon>
        <taxon>Metazoa</taxon>
        <taxon>Spiralia</taxon>
        <taxon>Lophotrochozoa</taxon>
        <taxon>Annelida</taxon>
        <taxon>Polychaeta</taxon>
        <taxon>Sedentaria</taxon>
        <taxon>Canalipalpata</taxon>
        <taxon>Terebellida</taxon>
        <taxon>Terebelliformia</taxon>
        <taxon>Alvinellidae</taxon>
        <taxon>Paralvinella</taxon>
    </lineage>
</organism>
<keyword evidence="1" id="KW-0472">Membrane</keyword>
<keyword evidence="1" id="KW-1133">Transmembrane helix</keyword>